<dbReference type="Gene3D" id="2.30.30.40">
    <property type="entry name" value="SH3 Domains"/>
    <property type="match status" value="1"/>
</dbReference>
<feature type="domain" description="SH3b" evidence="1">
    <location>
        <begin position="27"/>
        <end position="98"/>
    </location>
</feature>
<evidence type="ECO:0000313" key="3">
    <source>
        <dbReference type="Proteomes" id="UP001220022"/>
    </source>
</evidence>
<evidence type="ECO:0000259" key="1">
    <source>
        <dbReference type="PROSITE" id="PS51781"/>
    </source>
</evidence>
<organism evidence="2 3">
    <name type="scientific">Streptantibioticus ferralitis</name>
    <dbReference type="NCBI Taxonomy" id="236510"/>
    <lineage>
        <taxon>Bacteria</taxon>
        <taxon>Bacillati</taxon>
        <taxon>Actinomycetota</taxon>
        <taxon>Actinomycetes</taxon>
        <taxon>Kitasatosporales</taxon>
        <taxon>Streptomycetaceae</taxon>
        <taxon>Streptantibioticus</taxon>
    </lineage>
</organism>
<keyword evidence="3" id="KW-1185">Reference proteome</keyword>
<gene>
    <name evidence="2" type="ORF">P2L57_33980</name>
</gene>
<accession>A0ABT5ZA46</accession>
<evidence type="ECO:0000313" key="2">
    <source>
        <dbReference type="EMBL" id="MDF2260538.1"/>
    </source>
</evidence>
<proteinExistence type="predicted"/>
<dbReference type="EMBL" id="JARHTQ010000036">
    <property type="protein sequence ID" value="MDF2260538.1"/>
    <property type="molecule type" value="Genomic_DNA"/>
</dbReference>
<protein>
    <submittedName>
        <fullName evidence="2">SH3 domain-containing protein</fullName>
    </submittedName>
</protein>
<dbReference type="InterPro" id="IPR003646">
    <property type="entry name" value="SH3-like_bac-type"/>
</dbReference>
<comment type="caution">
    <text evidence="2">The sequence shown here is derived from an EMBL/GenBank/DDBJ whole genome shotgun (WGS) entry which is preliminary data.</text>
</comment>
<dbReference type="Proteomes" id="UP001220022">
    <property type="component" value="Unassembled WGS sequence"/>
</dbReference>
<dbReference type="PROSITE" id="PS51781">
    <property type="entry name" value="SH3B"/>
    <property type="match status" value="1"/>
</dbReference>
<name>A0ABT5ZA46_9ACTN</name>
<dbReference type="SMART" id="SM00287">
    <property type="entry name" value="SH3b"/>
    <property type="match status" value="1"/>
</dbReference>
<dbReference type="Pfam" id="PF08239">
    <property type="entry name" value="SH3_3"/>
    <property type="match status" value="1"/>
</dbReference>
<reference evidence="2 3" key="1">
    <citation type="submission" date="2023-03" db="EMBL/GenBank/DDBJ databases">
        <title>Draft genome sequence of type strain Streptomyces ferralitis JCM 14344.</title>
        <authorList>
            <person name="Klaysubun C."/>
            <person name="Duangmal K."/>
        </authorList>
    </citation>
    <scope>NUCLEOTIDE SEQUENCE [LARGE SCALE GENOMIC DNA]</scope>
    <source>
        <strain evidence="2 3">JCM 14344</strain>
    </source>
</reference>
<dbReference type="RefSeq" id="WP_275821343.1">
    <property type="nucleotide sequence ID" value="NZ_BAAANM010000034.1"/>
</dbReference>
<sequence>MVAAAGLGVGVTSASAAPSHAARAASSYATQVTADGVRLRTGPGTGYGVEGLLYYGDAVDITQCSGGWDRVYLAADSAGGLGSGAAGWVYGSYLEPLAGSPIGGGLPSGCE</sequence>